<dbReference type="EMBL" id="CP042425">
    <property type="protein sequence ID" value="QEL16631.1"/>
    <property type="molecule type" value="Genomic_DNA"/>
</dbReference>
<accession>A0A5C1ABK4</accession>
<gene>
    <name evidence="1" type="ORF">PX52LOC_03591</name>
</gene>
<proteinExistence type="predicted"/>
<protein>
    <submittedName>
        <fullName evidence="1">Uncharacterized protein</fullName>
    </submittedName>
</protein>
<reference evidence="2" key="1">
    <citation type="submission" date="2019-08" db="EMBL/GenBank/DDBJ databases">
        <title>Limnoglobus roseus gen. nov., sp. nov., a novel freshwater planctomycete with a giant genome from the family Gemmataceae.</title>
        <authorList>
            <person name="Kulichevskaya I.S."/>
            <person name="Naumoff D.G."/>
            <person name="Miroshnikov K."/>
            <person name="Ivanova A."/>
            <person name="Philippov D.A."/>
            <person name="Hakobyan A."/>
            <person name="Rijpstra I.C."/>
            <person name="Sinninghe Damste J.S."/>
            <person name="Liesack W."/>
            <person name="Dedysh S.N."/>
        </authorList>
    </citation>
    <scope>NUCLEOTIDE SEQUENCE [LARGE SCALE GENOMIC DNA]</scope>
    <source>
        <strain evidence="2">PX52</strain>
    </source>
</reference>
<dbReference type="KEGG" id="lrs:PX52LOC_03591"/>
<evidence type="ECO:0000313" key="1">
    <source>
        <dbReference type="EMBL" id="QEL16631.1"/>
    </source>
</evidence>
<dbReference type="RefSeq" id="WP_149111336.1">
    <property type="nucleotide sequence ID" value="NZ_CP042425.1"/>
</dbReference>
<sequence>MAKSIRCPCHGNPACQLCMGTKFYDYQPTDRGWMPFRCPTCAAATTTAERRACVTCHGELTIDPANPPYDPGWKGTARAVWKVFMGGG</sequence>
<organism evidence="1 2">
    <name type="scientific">Limnoglobus roseus</name>
    <dbReference type="NCBI Taxonomy" id="2598579"/>
    <lineage>
        <taxon>Bacteria</taxon>
        <taxon>Pseudomonadati</taxon>
        <taxon>Planctomycetota</taxon>
        <taxon>Planctomycetia</taxon>
        <taxon>Gemmatales</taxon>
        <taxon>Gemmataceae</taxon>
        <taxon>Limnoglobus</taxon>
    </lineage>
</organism>
<keyword evidence="2" id="KW-1185">Reference proteome</keyword>
<dbReference type="OrthoDB" id="9816400at2"/>
<dbReference type="AlphaFoldDB" id="A0A5C1ABK4"/>
<dbReference type="Proteomes" id="UP000324974">
    <property type="component" value="Chromosome"/>
</dbReference>
<name>A0A5C1ABK4_9BACT</name>
<evidence type="ECO:0000313" key="2">
    <source>
        <dbReference type="Proteomes" id="UP000324974"/>
    </source>
</evidence>